<proteinExistence type="predicted"/>
<dbReference type="AlphaFoldDB" id="A0A644ZL37"/>
<comment type="caution">
    <text evidence="1">The sequence shown here is derived from an EMBL/GenBank/DDBJ whole genome shotgun (WGS) entry which is preliminary data.</text>
</comment>
<name>A0A644ZL37_9ZZZZ</name>
<organism evidence="1">
    <name type="scientific">bioreactor metagenome</name>
    <dbReference type="NCBI Taxonomy" id="1076179"/>
    <lineage>
        <taxon>unclassified sequences</taxon>
        <taxon>metagenomes</taxon>
        <taxon>ecological metagenomes</taxon>
    </lineage>
</organism>
<accession>A0A644ZL37</accession>
<dbReference type="EMBL" id="VSSQ01009427">
    <property type="protein sequence ID" value="MPM41599.1"/>
    <property type="molecule type" value="Genomic_DNA"/>
</dbReference>
<evidence type="ECO:0000313" key="1">
    <source>
        <dbReference type="EMBL" id="MPM41599.1"/>
    </source>
</evidence>
<gene>
    <name evidence="1" type="ORF">SDC9_88254</name>
</gene>
<sequence>MLQEEILQFKMGLLRFHAIQNTHIDKGVMGLILTT</sequence>
<reference evidence="1" key="1">
    <citation type="submission" date="2019-08" db="EMBL/GenBank/DDBJ databases">
        <authorList>
            <person name="Kucharzyk K."/>
            <person name="Murdoch R.W."/>
            <person name="Higgins S."/>
            <person name="Loffler F."/>
        </authorList>
    </citation>
    <scope>NUCLEOTIDE SEQUENCE</scope>
</reference>
<protein>
    <submittedName>
        <fullName evidence="1">Uncharacterized protein</fullName>
    </submittedName>
</protein>